<protein>
    <submittedName>
        <fullName evidence="2">Spermidine N(1)-acetyltransferase</fullName>
        <ecNumber evidence="2">2.3.1.57</ecNumber>
    </submittedName>
</protein>
<dbReference type="AlphaFoldDB" id="A0A1A8TEY5"/>
<keyword evidence="2" id="KW-0808">Transferase</keyword>
<sequence>MFKLDTPRLLLRDMQFDDEASFVAISQNDKYQRFYNEDDCDPDKYRQLTKLFINQSHEVPRKAFQLAIEHKSSGKFIGTVCLRLESDHQASIGCGVSRLYQGKGLTREAAKALVSFGFAELGIHRLYAETIRENVAAVRLCQSLGMRQEAIFREHRFFKGQWWDTVVLAILRSEWSQFH</sequence>
<accession>A0A1A8TEY5</accession>
<dbReference type="InterPro" id="IPR051531">
    <property type="entry name" value="N-acetyltransferase"/>
</dbReference>
<dbReference type="Gene3D" id="3.40.630.30">
    <property type="match status" value="1"/>
</dbReference>
<gene>
    <name evidence="2" type="primary">speG_2</name>
    <name evidence="2" type="ORF">MSP8886_02268</name>
</gene>
<name>A0A1A8TEY5_9GAMM</name>
<evidence type="ECO:0000259" key="1">
    <source>
        <dbReference type="PROSITE" id="PS51186"/>
    </source>
</evidence>
<feature type="domain" description="N-acetyltransferase" evidence="1">
    <location>
        <begin position="9"/>
        <end position="173"/>
    </location>
</feature>
<organism evidence="2 3">
    <name type="scientific">Marinomonas spartinae</name>
    <dbReference type="NCBI Taxonomy" id="1792290"/>
    <lineage>
        <taxon>Bacteria</taxon>
        <taxon>Pseudomonadati</taxon>
        <taxon>Pseudomonadota</taxon>
        <taxon>Gammaproteobacteria</taxon>
        <taxon>Oceanospirillales</taxon>
        <taxon>Oceanospirillaceae</taxon>
        <taxon>Marinomonas</taxon>
    </lineage>
</organism>
<keyword evidence="3" id="KW-1185">Reference proteome</keyword>
<evidence type="ECO:0000313" key="3">
    <source>
        <dbReference type="Proteomes" id="UP000092544"/>
    </source>
</evidence>
<dbReference type="Proteomes" id="UP000092544">
    <property type="component" value="Unassembled WGS sequence"/>
</dbReference>
<reference evidence="2 3" key="1">
    <citation type="submission" date="2016-06" db="EMBL/GenBank/DDBJ databases">
        <authorList>
            <person name="Kjaerup R.B."/>
            <person name="Dalgaard T.S."/>
            <person name="Juul-Madsen H.R."/>
        </authorList>
    </citation>
    <scope>NUCLEOTIDE SEQUENCE [LARGE SCALE GENOMIC DNA]</scope>
    <source>
        <strain evidence="2 3">CECT 8886</strain>
    </source>
</reference>
<dbReference type="InterPro" id="IPR016181">
    <property type="entry name" value="Acyl_CoA_acyltransferase"/>
</dbReference>
<dbReference type="PANTHER" id="PTHR43792">
    <property type="entry name" value="GNAT FAMILY, PUTATIVE (AFU_ORTHOLOGUE AFUA_3G00765)-RELATED-RELATED"/>
    <property type="match status" value="1"/>
</dbReference>
<dbReference type="EC" id="2.3.1.57" evidence="2"/>
<dbReference type="EMBL" id="FLOB01000004">
    <property type="protein sequence ID" value="SBS31869.1"/>
    <property type="molecule type" value="Genomic_DNA"/>
</dbReference>
<dbReference type="SUPFAM" id="SSF55729">
    <property type="entry name" value="Acyl-CoA N-acyltransferases (Nat)"/>
    <property type="match status" value="1"/>
</dbReference>
<dbReference type="OrthoDB" id="9801656at2"/>
<dbReference type="GO" id="GO:0004145">
    <property type="term" value="F:diamine N-acetyltransferase activity"/>
    <property type="evidence" value="ECO:0007669"/>
    <property type="project" value="UniProtKB-EC"/>
</dbReference>
<evidence type="ECO:0000313" key="2">
    <source>
        <dbReference type="EMBL" id="SBS31869.1"/>
    </source>
</evidence>
<dbReference type="PROSITE" id="PS51186">
    <property type="entry name" value="GNAT"/>
    <property type="match status" value="1"/>
</dbReference>
<proteinExistence type="predicted"/>
<keyword evidence="2" id="KW-0012">Acyltransferase</keyword>
<dbReference type="STRING" id="1792290.MSP8886_02268"/>
<dbReference type="InterPro" id="IPR000182">
    <property type="entry name" value="GNAT_dom"/>
</dbReference>
<dbReference type="Pfam" id="PF13302">
    <property type="entry name" value="Acetyltransf_3"/>
    <property type="match status" value="1"/>
</dbReference>